<dbReference type="Pfam" id="PF00106">
    <property type="entry name" value="adh_short"/>
    <property type="match status" value="1"/>
</dbReference>
<feature type="non-terminal residue" evidence="1">
    <location>
        <position position="1"/>
    </location>
</feature>
<dbReference type="Gene3D" id="3.40.50.720">
    <property type="entry name" value="NAD(P)-binding Rossmann-like Domain"/>
    <property type="match status" value="1"/>
</dbReference>
<proteinExistence type="predicted"/>
<accession>F0ZC06</accession>
<dbReference type="GO" id="GO:0016857">
    <property type="term" value="F:racemase and epimerase activity, acting on carbohydrates and derivatives"/>
    <property type="evidence" value="ECO:0000318"/>
    <property type="project" value="GO_Central"/>
</dbReference>
<dbReference type="FunCoup" id="F0ZC06">
    <property type="interactions" value="931"/>
</dbReference>
<dbReference type="KEGG" id="dpp:DICPUDRAFT_148793"/>
<dbReference type="eggNOG" id="ENOG502QU61">
    <property type="taxonomic scope" value="Eukaryota"/>
</dbReference>
<dbReference type="RefSeq" id="XP_003284950.1">
    <property type="nucleotide sequence ID" value="XM_003284902.1"/>
</dbReference>
<name>F0ZC06_DICPU</name>
<evidence type="ECO:0000313" key="2">
    <source>
        <dbReference type="Proteomes" id="UP000001064"/>
    </source>
</evidence>
<dbReference type="GeneID" id="10507172"/>
<protein>
    <submittedName>
        <fullName evidence="1">Uncharacterized protein</fullName>
    </submittedName>
</protein>
<keyword evidence="2" id="KW-1185">Reference proteome</keyword>
<evidence type="ECO:0000313" key="1">
    <source>
        <dbReference type="EMBL" id="EGC38485.1"/>
    </source>
</evidence>
<dbReference type="AlphaFoldDB" id="F0ZC06"/>
<dbReference type="EMBL" id="GL870975">
    <property type="protein sequence ID" value="EGC38485.1"/>
    <property type="molecule type" value="Genomic_DNA"/>
</dbReference>
<dbReference type="SUPFAM" id="SSF51735">
    <property type="entry name" value="NAD(P)-binding Rossmann-fold domains"/>
    <property type="match status" value="1"/>
</dbReference>
<sequence>DFHELTLLDKPISLHLIPHPCVKYKKIVDNKEIIHKGNYKSFFSKVKRTNINDSLNGNHKKKIKTSQDDIMFEKKDNIINNTDIDINNNNNKNSSSITVIKETQPFKLIKKKNTNEIAIYLFKGIKALYQLLFSYPKGVTSPSNFFSRLVKSFKYTDSGLINQKIDEYLISNNNNHKITKLLSIFIFSHLNILVKKGVSPIQDIKEIYKKILTKVNNREHIKSIHSFYKRTNNKDKYTSIYSDIIDCLKFVDQSVEIEIRTYNFFSYQLQYSTQITSNRNDKNIKTIKIFLNQKYNTNNNYNNPYNSNEIIKVYDQEVFNDSFCSKPDQYCNKNIFKSDFGNNPEDLKYKCIFFKNNFFFHPPQNGNYSISPSLELFKLCFGVFSSGLFKNFDWGEETDETRVIVSGGSISACIDTLPITIKKEFIRYKTIERYLYKLKMPELLVRKFMEFVFEDSLLKELLFERFFSPNSPTFDSDVDVWFIGQDLNSAKKKLYQTIENIKSNFRKANPLSENSFFYVQTPNALTFFGTYPQRKIQFITKIYNSVDHLLSTFDMDCVRVFYDGSNVFMHRESIDSYNKRQNIASPFSKPHNNRLEKYLLRGFNTYIQNNTSSYKEFDSHSFHNESLKEGLDIAQMKDFFAEKFGSESVSNDPYNLLEFNEISFKEKLEISQRVSIECKACRSQFIGSYKKFCSLYGKRCSGFYNLAGTNVDLVREITPFKYSLVLGGRTGLGFQIAFYLLDLGFTVFITSRFPEITKNKFSQQNFSPHLKKLHIIKVDFNDTVQTEHFIKYIKKKIPQLDLFFNTIKFSNKNINNNYSSIFNQLKNQEESLTTNKSTDYNPNQQNEFQIKIIHISNKNINYKYDFEIDQSTSTTNQIINNSMELTNEFVNYLHYKFPKLIVRQLIPIIKNQKKKNDYYLENHTGFYPRSTDSFLETGIIFNINWKEGDIIDSDIKNFEEDILYLKYPVTDKDLKKCYIKREENLLVLKTSSILVSAYCYYVMCSLCE</sequence>
<dbReference type="OrthoDB" id="539213at2759"/>
<reference evidence="2" key="1">
    <citation type="journal article" date="2011" name="Genome Biol.">
        <title>Comparative genomics of the social amoebae Dictyostelium discoideum and Dictyostelium purpureum.</title>
        <authorList>
            <consortium name="US DOE Joint Genome Institute (JGI-PGF)"/>
            <person name="Sucgang R."/>
            <person name="Kuo A."/>
            <person name="Tian X."/>
            <person name="Salerno W."/>
            <person name="Parikh A."/>
            <person name="Feasley C.L."/>
            <person name="Dalin E."/>
            <person name="Tu H."/>
            <person name="Huang E."/>
            <person name="Barry K."/>
            <person name="Lindquist E."/>
            <person name="Shapiro H."/>
            <person name="Bruce D."/>
            <person name="Schmutz J."/>
            <person name="Salamov A."/>
            <person name="Fey P."/>
            <person name="Gaudet P."/>
            <person name="Anjard C."/>
            <person name="Babu M.M."/>
            <person name="Basu S."/>
            <person name="Bushmanova Y."/>
            <person name="van der Wel H."/>
            <person name="Katoh-Kurasawa M."/>
            <person name="Dinh C."/>
            <person name="Coutinho P.M."/>
            <person name="Saito T."/>
            <person name="Elias M."/>
            <person name="Schaap P."/>
            <person name="Kay R.R."/>
            <person name="Henrissat B."/>
            <person name="Eichinger L."/>
            <person name="Rivero F."/>
            <person name="Putnam N.H."/>
            <person name="West C.M."/>
            <person name="Loomis W.F."/>
            <person name="Chisholm R.L."/>
            <person name="Shaulsky G."/>
            <person name="Strassmann J.E."/>
            <person name="Queller D.C."/>
            <person name="Kuspa A."/>
            <person name="Grigoriev I.V."/>
        </authorList>
    </citation>
    <scope>NUCLEOTIDE SEQUENCE [LARGE SCALE GENOMIC DNA]</scope>
    <source>
        <strain evidence="2">QSDP1</strain>
    </source>
</reference>
<dbReference type="InterPro" id="IPR036291">
    <property type="entry name" value="NAD(P)-bd_dom_sf"/>
</dbReference>
<dbReference type="InterPro" id="IPR002347">
    <property type="entry name" value="SDR_fam"/>
</dbReference>
<dbReference type="InParanoid" id="F0ZC06"/>
<organism evidence="1 2">
    <name type="scientific">Dictyostelium purpureum</name>
    <name type="common">Slime mold</name>
    <dbReference type="NCBI Taxonomy" id="5786"/>
    <lineage>
        <taxon>Eukaryota</taxon>
        <taxon>Amoebozoa</taxon>
        <taxon>Evosea</taxon>
        <taxon>Eumycetozoa</taxon>
        <taxon>Dictyostelia</taxon>
        <taxon>Dictyosteliales</taxon>
        <taxon>Dictyosteliaceae</taxon>
        <taxon>Dictyostelium</taxon>
    </lineage>
</organism>
<dbReference type="PANTHER" id="PTHR43558:SF6">
    <property type="entry name" value="REDUCTASE, PUTATIVE (AFU_ORTHOLOGUE AFUA_3G10540)-RELATED"/>
    <property type="match status" value="1"/>
</dbReference>
<dbReference type="Proteomes" id="UP000001064">
    <property type="component" value="Unassembled WGS sequence"/>
</dbReference>
<gene>
    <name evidence="1" type="ORF">DICPUDRAFT_148793</name>
</gene>
<dbReference type="VEuPathDB" id="AmoebaDB:DICPUDRAFT_148793"/>
<dbReference type="InterPro" id="IPR053354">
    <property type="entry name" value="MGDG_epimerase"/>
</dbReference>
<dbReference type="PANTHER" id="PTHR43558">
    <property type="entry name" value="REDUCTASE, PUTATIVE (AFU_ORTHOLOGUE AFUA_3G10540)-RELATED"/>
    <property type="match status" value="1"/>
</dbReference>